<proteinExistence type="predicted"/>
<protein>
    <submittedName>
        <fullName evidence="1">Uncharacterized protein</fullName>
    </submittedName>
</protein>
<gene>
    <name evidence="1" type="ORF">L195_g020683</name>
</gene>
<accession>A0A2K3N385</accession>
<name>A0A2K3N385_TRIPR</name>
<dbReference type="AlphaFoldDB" id="A0A2K3N385"/>
<organism evidence="1 2">
    <name type="scientific">Trifolium pratense</name>
    <name type="common">Red clover</name>
    <dbReference type="NCBI Taxonomy" id="57577"/>
    <lineage>
        <taxon>Eukaryota</taxon>
        <taxon>Viridiplantae</taxon>
        <taxon>Streptophyta</taxon>
        <taxon>Embryophyta</taxon>
        <taxon>Tracheophyta</taxon>
        <taxon>Spermatophyta</taxon>
        <taxon>Magnoliopsida</taxon>
        <taxon>eudicotyledons</taxon>
        <taxon>Gunneridae</taxon>
        <taxon>Pentapetalae</taxon>
        <taxon>rosids</taxon>
        <taxon>fabids</taxon>
        <taxon>Fabales</taxon>
        <taxon>Fabaceae</taxon>
        <taxon>Papilionoideae</taxon>
        <taxon>50 kb inversion clade</taxon>
        <taxon>NPAAA clade</taxon>
        <taxon>Hologalegina</taxon>
        <taxon>IRL clade</taxon>
        <taxon>Trifolieae</taxon>
        <taxon>Trifolium</taxon>
    </lineage>
</organism>
<reference evidence="1 2" key="2">
    <citation type="journal article" date="2017" name="Front. Plant Sci.">
        <title>Gene Classification and Mining of Molecular Markers Useful in Red Clover (Trifolium pratense) Breeding.</title>
        <authorList>
            <person name="Istvanek J."/>
            <person name="Dluhosova J."/>
            <person name="Dluhos P."/>
            <person name="Patkova L."/>
            <person name="Nedelnik J."/>
            <person name="Repkova J."/>
        </authorList>
    </citation>
    <scope>NUCLEOTIDE SEQUENCE [LARGE SCALE GENOMIC DNA]</scope>
    <source>
        <strain evidence="2">cv. Tatra</strain>
        <tissue evidence="1">Young leaves</tissue>
    </source>
</reference>
<reference evidence="1 2" key="1">
    <citation type="journal article" date="2014" name="Am. J. Bot.">
        <title>Genome assembly and annotation for red clover (Trifolium pratense; Fabaceae).</title>
        <authorList>
            <person name="Istvanek J."/>
            <person name="Jaros M."/>
            <person name="Krenek A."/>
            <person name="Repkova J."/>
        </authorList>
    </citation>
    <scope>NUCLEOTIDE SEQUENCE [LARGE SCALE GENOMIC DNA]</scope>
    <source>
        <strain evidence="2">cv. Tatra</strain>
        <tissue evidence="1">Young leaves</tissue>
    </source>
</reference>
<evidence type="ECO:0000313" key="2">
    <source>
        <dbReference type="Proteomes" id="UP000236291"/>
    </source>
</evidence>
<comment type="caution">
    <text evidence="1">The sequence shown here is derived from an EMBL/GenBank/DDBJ whole genome shotgun (WGS) entry which is preliminary data.</text>
</comment>
<dbReference type="EMBL" id="ASHM01015568">
    <property type="protein sequence ID" value="PNX97454.1"/>
    <property type="molecule type" value="Genomic_DNA"/>
</dbReference>
<evidence type="ECO:0000313" key="1">
    <source>
        <dbReference type="EMBL" id="PNX97454.1"/>
    </source>
</evidence>
<dbReference type="Proteomes" id="UP000236291">
    <property type="component" value="Unassembled WGS sequence"/>
</dbReference>
<sequence>MDKLVRSRWKRMTMHCMDGSISSKWKGCTGCTVTAEGTVANTEFGKAYVSTRDSIAALAKRAPVGALESIWGSFCWPEHHGFKENTLSLKVKLLPCLKL</sequence>